<gene>
    <name evidence="1" type="ORF">S01H4_11761</name>
</gene>
<dbReference type="EMBL" id="BART01004836">
    <property type="protein sequence ID" value="GAG57579.1"/>
    <property type="molecule type" value="Genomic_DNA"/>
</dbReference>
<dbReference type="AlphaFoldDB" id="X0YMR0"/>
<protein>
    <submittedName>
        <fullName evidence="1">Uncharacterized protein</fullName>
    </submittedName>
</protein>
<comment type="caution">
    <text evidence="1">The sequence shown here is derived from an EMBL/GenBank/DDBJ whole genome shotgun (WGS) entry which is preliminary data.</text>
</comment>
<feature type="non-terminal residue" evidence="1">
    <location>
        <position position="40"/>
    </location>
</feature>
<organism evidence="1">
    <name type="scientific">marine sediment metagenome</name>
    <dbReference type="NCBI Taxonomy" id="412755"/>
    <lineage>
        <taxon>unclassified sequences</taxon>
        <taxon>metagenomes</taxon>
        <taxon>ecological metagenomes</taxon>
    </lineage>
</organism>
<name>X0YMR0_9ZZZZ</name>
<reference evidence="1" key="1">
    <citation type="journal article" date="2014" name="Front. Microbiol.">
        <title>High frequency of phylogenetically diverse reductive dehalogenase-homologous genes in deep subseafloor sedimentary metagenomes.</title>
        <authorList>
            <person name="Kawai M."/>
            <person name="Futagami T."/>
            <person name="Toyoda A."/>
            <person name="Takaki Y."/>
            <person name="Nishi S."/>
            <person name="Hori S."/>
            <person name="Arai W."/>
            <person name="Tsubouchi T."/>
            <person name="Morono Y."/>
            <person name="Uchiyama I."/>
            <person name="Ito T."/>
            <person name="Fujiyama A."/>
            <person name="Inagaki F."/>
            <person name="Takami H."/>
        </authorList>
    </citation>
    <scope>NUCLEOTIDE SEQUENCE</scope>
    <source>
        <strain evidence="1">Expedition CK06-06</strain>
    </source>
</reference>
<sequence>MQSSLRLPGPKAQAIIERDQNVISPSYPRDYPFVMDHGIG</sequence>
<accession>X0YMR0</accession>
<evidence type="ECO:0000313" key="1">
    <source>
        <dbReference type="EMBL" id="GAG57579.1"/>
    </source>
</evidence>
<proteinExistence type="predicted"/>